<dbReference type="Proteomes" id="UP001501302">
    <property type="component" value="Unassembled WGS sequence"/>
</dbReference>
<evidence type="ECO:0000313" key="4">
    <source>
        <dbReference type="Proteomes" id="UP001501302"/>
    </source>
</evidence>
<gene>
    <name evidence="3" type="ORF">GCM10023314_03410</name>
</gene>
<evidence type="ECO:0000259" key="2">
    <source>
        <dbReference type="PROSITE" id="PS51762"/>
    </source>
</evidence>
<organism evidence="3 4">
    <name type="scientific">Algibacter agarivorans</name>
    <dbReference type="NCBI Taxonomy" id="1109741"/>
    <lineage>
        <taxon>Bacteria</taxon>
        <taxon>Pseudomonadati</taxon>
        <taxon>Bacteroidota</taxon>
        <taxon>Flavobacteriia</taxon>
        <taxon>Flavobacteriales</taxon>
        <taxon>Flavobacteriaceae</taxon>
        <taxon>Algibacter</taxon>
    </lineage>
</organism>
<feature type="domain" description="GH16" evidence="2">
    <location>
        <begin position="49"/>
        <end position="302"/>
    </location>
</feature>
<dbReference type="EMBL" id="BAABJJ010000004">
    <property type="protein sequence ID" value="GAA4934290.1"/>
    <property type="molecule type" value="Genomic_DNA"/>
</dbReference>
<evidence type="ECO:0000313" key="3">
    <source>
        <dbReference type="EMBL" id="GAA4934290.1"/>
    </source>
</evidence>
<protein>
    <recommendedName>
        <fullName evidence="2">GH16 domain-containing protein</fullName>
    </recommendedName>
</protein>
<name>A0ABP9GIB8_9FLAO</name>
<reference evidence="4" key="1">
    <citation type="journal article" date="2019" name="Int. J. Syst. Evol. Microbiol.">
        <title>The Global Catalogue of Microorganisms (GCM) 10K type strain sequencing project: providing services to taxonomists for standard genome sequencing and annotation.</title>
        <authorList>
            <consortium name="The Broad Institute Genomics Platform"/>
            <consortium name="The Broad Institute Genome Sequencing Center for Infectious Disease"/>
            <person name="Wu L."/>
            <person name="Ma J."/>
        </authorList>
    </citation>
    <scope>NUCLEOTIDE SEQUENCE [LARGE SCALE GENOMIC DNA]</scope>
    <source>
        <strain evidence="4">JCM 18285</strain>
    </source>
</reference>
<proteinExistence type="inferred from homology"/>
<comment type="similarity">
    <text evidence="1">Belongs to the glycosyl hydrolase 16 family.</text>
</comment>
<accession>A0ABP9GIB8</accession>
<dbReference type="Pfam" id="PF00722">
    <property type="entry name" value="Glyco_hydro_16"/>
    <property type="match status" value="1"/>
</dbReference>
<dbReference type="PROSITE" id="PS51762">
    <property type="entry name" value="GH16_2"/>
    <property type="match status" value="1"/>
</dbReference>
<dbReference type="InterPro" id="IPR000757">
    <property type="entry name" value="Beta-glucanase-like"/>
</dbReference>
<keyword evidence="4" id="KW-1185">Reference proteome</keyword>
<dbReference type="SUPFAM" id="SSF49899">
    <property type="entry name" value="Concanavalin A-like lectins/glucanases"/>
    <property type="match status" value="1"/>
</dbReference>
<sequence length="303" mass="34645">MNGKHQNMNLIMKLSKQVLTVILLFVATTIFAQKSPTFINGEDPRPTDTKWELIKNMSDEFNGKKVDEEKWQISGQGWIGRPPGLFLAENVKVNNGSLQITTTMLPKSVSIDNEEFTHGGGYVGSRNGMTYGYYECEMKANKTFMSSTFWLINKGEDLKGCDNRTTELDIQECVGQITNDEEWMNNFDQSMNSNTHSRNIPEDCDYIKGSEKASAIIGGKVYDDFHVYGVWWKSKNEILFFLDGKMKSKVKPSADFDIEMYLRMVVETYDWNPVPADGGMTGSLEDRTTTYNWVRSWKLEDNK</sequence>
<dbReference type="InterPro" id="IPR013320">
    <property type="entry name" value="ConA-like_dom_sf"/>
</dbReference>
<comment type="caution">
    <text evidence="3">The sequence shown here is derived from an EMBL/GenBank/DDBJ whole genome shotgun (WGS) entry which is preliminary data.</text>
</comment>
<dbReference type="Gene3D" id="2.60.120.200">
    <property type="match status" value="1"/>
</dbReference>
<evidence type="ECO:0000256" key="1">
    <source>
        <dbReference type="ARBA" id="ARBA00006865"/>
    </source>
</evidence>